<keyword evidence="3" id="KW-1185">Reference proteome</keyword>
<dbReference type="RefSeq" id="WP_328738710.1">
    <property type="nucleotide sequence ID" value="NZ_CP108036.1"/>
</dbReference>
<evidence type="ECO:0000256" key="1">
    <source>
        <dbReference type="SAM" id="MobiDB-lite"/>
    </source>
</evidence>
<dbReference type="Gene3D" id="3.50.50.60">
    <property type="entry name" value="FAD/NAD(P)-binding domain"/>
    <property type="match status" value="1"/>
</dbReference>
<accession>A0ABZ1Q5H7</accession>
<evidence type="ECO:0000313" key="3">
    <source>
        <dbReference type="Proteomes" id="UP001432312"/>
    </source>
</evidence>
<organism evidence="2 3">
    <name type="scientific">Streptomyces erythrochromogenes</name>
    <dbReference type="NCBI Taxonomy" id="285574"/>
    <lineage>
        <taxon>Bacteria</taxon>
        <taxon>Bacillati</taxon>
        <taxon>Actinomycetota</taxon>
        <taxon>Actinomycetes</taxon>
        <taxon>Kitasatosporales</taxon>
        <taxon>Streptomycetaceae</taxon>
        <taxon>Streptomyces</taxon>
    </lineage>
</organism>
<feature type="region of interest" description="Disordered" evidence="1">
    <location>
        <begin position="350"/>
        <end position="377"/>
    </location>
</feature>
<proteinExistence type="predicted"/>
<evidence type="ECO:0000313" key="2">
    <source>
        <dbReference type="EMBL" id="WUN77948.1"/>
    </source>
</evidence>
<dbReference type="SUPFAM" id="SSF51905">
    <property type="entry name" value="FAD/NAD(P)-binding domain"/>
    <property type="match status" value="1"/>
</dbReference>
<name>A0ABZ1Q5H7_9ACTN</name>
<reference evidence="2" key="1">
    <citation type="submission" date="2022-10" db="EMBL/GenBank/DDBJ databases">
        <title>The complete genomes of actinobacterial strains from the NBC collection.</title>
        <authorList>
            <person name="Joergensen T.S."/>
            <person name="Alvarez Arevalo M."/>
            <person name="Sterndorff E.B."/>
            <person name="Faurdal D."/>
            <person name="Vuksanovic O."/>
            <person name="Mourched A.-S."/>
            <person name="Charusanti P."/>
            <person name="Shaw S."/>
            <person name="Blin K."/>
            <person name="Weber T."/>
        </authorList>
    </citation>
    <scope>NUCLEOTIDE SEQUENCE</scope>
    <source>
        <strain evidence="2">NBC_00303</strain>
    </source>
</reference>
<sequence length="420" mass="44711">MGAVVALLLAAEGHRVTVLDPRPVLPLTPEPDLRGLGDGLGAAGERPLVLLAEAIRLMSAELPDVARTLVLTSAVGHGEPNPVVDRTLIAGVLKEEMSRTDGIRVDRGVGIASLLTGKERLPGRPHIQGVLTDEGEAVLADLIVDAAGRGSNMVRQLSEIGAPRPLEERQDSGMRLYTRRFDSPETCPGPARWSLRHFDGVTVTSVSAGRGTCSMTLGISDEDLQLYPLAGPSAWSRAARLYEPLLPPLTGKPSPGVWVTPRVESSYRRFVLGGRPVATGTVSVGNAWAAVNPLLGLGPSMGLLHTVLLRDALRQVGVEDTVVRFDRLTQDLLSPLHHRITDWEERLEARNGGASGTPSPPTAAPDEEIARQDATPVTPVTLARDLQARFSLISADAESSIRTGPSRAQLVEALARRSAT</sequence>
<dbReference type="InterPro" id="IPR036188">
    <property type="entry name" value="FAD/NAD-bd_sf"/>
</dbReference>
<protein>
    <submittedName>
        <fullName evidence="2">Uncharacterized protein</fullName>
    </submittedName>
</protein>
<dbReference type="GeneID" id="95495409"/>
<dbReference type="Proteomes" id="UP001432312">
    <property type="component" value="Chromosome"/>
</dbReference>
<dbReference type="EMBL" id="CP108036">
    <property type="protein sequence ID" value="WUN77948.1"/>
    <property type="molecule type" value="Genomic_DNA"/>
</dbReference>
<gene>
    <name evidence="2" type="ORF">OHA91_05205</name>
</gene>